<gene>
    <name evidence="2" type="ORF">FYJ59_06080</name>
</gene>
<evidence type="ECO:0000259" key="1">
    <source>
        <dbReference type="Pfam" id="PF12392"/>
    </source>
</evidence>
<proteinExistence type="predicted"/>
<dbReference type="InterPro" id="IPR020988">
    <property type="entry name" value="Pept_U32_collagenase"/>
</dbReference>
<dbReference type="InterPro" id="IPR001539">
    <property type="entry name" value="Peptidase_U32"/>
</dbReference>
<dbReference type="PANTHER" id="PTHR30217">
    <property type="entry name" value="PEPTIDASE U32 FAMILY"/>
    <property type="match status" value="1"/>
</dbReference>
<keyword evidence="3" id="KW-1185">Reference proteome</keyword>
<dbReference type="Proteomes" id="UP000476055">
    <property type="component" value="Unassembled WGS sequence"/>
</dbReference>
<protein>
    <submittedName>
        <fullName evidence="2">U32 family peptidase</fullName>
    </submittedName>
</protein>
<dbReference type="InterPro" id="IPR051454">
    <property type="entry name" value="RNA/ubiquinone_mod_enzymes"/>
</dbReference>
<dbReference type="Pfam" id="PF12392">
    <property type="entry name" value="DUF3656"/>
    <property type="match status" value="1"/>
</dbReference>
<sequence length="735" mass="84158">MSMRNKKVELLAPAGNAEAFYGAVHAGADAIYLGGNRFGARAYAENFSEDELVDCIRYAHLLGRKVYLTVNTLVKESEFSELYEYLMPYYRAGLDGVIIQDIGVFAFIRDAFPQMELHGSTQMTITGEYGAEFLKKQGACRVVPARELSLEEIRRIKEVTGMEIECFIHGAMCYCYSGQCLFSSILGGRSGNRGRCAQPCRLPYTVGGNRRECYPLSLKDMCTIENIPELIDAGIDSFKIEGRMKKPEYAAGVTAVYRKYIDKYYEKPGEKLSISGEDLHRLSCLYIRSERQNGYYHKHNGKEMVTLNNPAYSGSDEQVLEQIREKYLYKHLTLPVQMKASFLTGTVAKLTLRCDQTEVTVTGETVQEAAKQPITVENISKQLGKLGGSNFHLDGTMDIRVSENAFYPLKTMNELRRKGLSLLEQKLITANGFPYTREVQKPFDITGAHNGHMQKQSGFSLYLRTAEQWNGFLRSSFLKKPKEHTSLRIYVDSDLFLTWGDTIAEHLQILKKIPAETVLALPKIIRLRDSRYLKLLEKSIRDNLEAVDGFLVSSLEHVGLLQQWDFLQSKKRYGDHGLYLWNCRSIEFWTDYLDGFCLPLELNYAEQRQLVNGILPAEKFLYGRIPMMVTANCVTKTTDHCRREEGFGITELTDRYHKVFPVMRNCTHCYNIIYNSVPFSLHKTVAKWKDSFCCRLEFTTESENETWNVLEYFYGSRTDLPYTEYTTGHEKRGVE</sequence>
<evidence type="ECO:0000313" key="2">
    <source>
        <dbReference type="EMBL" id="MST57813.1"/>
    </source>
</evidence>
<reference evidence="2 3" key="1">
    <citation type="submission" date="2019-08" db="EMBL/GenBank/DDBJ databases">
        <title>In-depth cultivation of the pig gut microbiome towards novel bacterial diversity and tailored functional studies.</title>
        <authorList>
            <person name="Wylensek D."/>
            <person name="Hitch T.C.A."/>
            <person name="Clavel T."/>
        </authorList>
    </citation>
    <scope>NUCLEOTIDE SEQUENCE [LARGE SCALE GENOMIC DNA]</scope>
    <source>
        <strain evidence="2 3">WCA3-601-WT-6H</strain>
    </source>
</reference>
<dbReference type="EMBL" id="VUMU01000005">
    <property type="protein sequence ID" value="MST57813.1"/>
    <property type="molecule type" value="Genomic_DNA"/>
</dbReference>
<dbReference type="Pfam" id="PF01136">
    <property type="entry name" value="Peptidase_U32"/>
    <property type="match status" value="1"/>
</dbReference>
<feature type="domain" description="Peptidase U32 collagenase" evidence="1">
    <location>
        <begin position="315"/>
        <end position="427"/>
    </location>
</feature>
<organism evidence="2 3">
    <name type="scientific">Waltera intestinalis</name>
    <dbReference type="NCBI Taxonomy" id="2606635"/>
    <lineage>
        <taxon>Bacteria</taxon>
        <taxon>Bacillati</taxon>
        <taxon>Bacillota</taxon>
        <taxon>Clostridia</taxon>
        <taxon>Lachnospirales</taxon>
        <taxon>Lachnospiraceae</taxon>
        <taxon>Waltera</taxon>
    </lineage>
</organism>
<dbReference type="PANTHER" id="PTHR30217:SF10">
    <property type="entry name" value="23S RRNA 5-HYDROXYCYTIDINE C2501 SYNTHASE"/>
    <property type="match status" value="1"/>
</dbReference>
<comment type="caution">
    <text evidence="2">The sequence shown here is derived from an EMBL/GenBank/DDBJ whole genome shotgun (WGS) entry which is preliminary data.</text>
</comment>
<dbReference type="AlphaFoldDB" id="A0A6L5YIB6"/>
<accession>A0A6L5YIB6</accession>
<name>A0A6L5YIB6_9FIRM</name>
<evidence type="ECO:0000313" key="3">
    <source>
        <dbReference type="Proteomes" id="UP000476055"/>
    </source>
</evidence>